<name>A0A6J8BG09_MYTCO</name>
<dbReference type="Proteomes" id="UP000507470">
    <property type="component" value="Unassembled WGS sequence"/>
</dbReference>
<feature type="signal peptide" evidence="2">
    <location>
        <begin position="1"/>
        <end position="23"/>
    </location>
</feature>
<feature type="transmembrane region" description="Helical" evidence="1">
    <location>
        <begin position="425"/>
        <end position="443"/>
    </location>
</feature>
<proteinExistence type="predicted"/>
<feature type="transmembrane region" description="Helical" evidence="1">
    <location>
        <begin position="520"/>
        <end position="550"/>
    </location>
</feature>
<dbReference type="EMBL" id="CACVKT020003274">
    <property type="protein sequence ID" value="CAC5382895.1"/>
    <property type="molecule type" value="Genomic_DNA"/>
</dbReference>
<sequence length="635" mass="73522">MLSFFIKSTIFLLYSVAITSSESHDIEQRKQMSDPTSELSNLFWFVQVTDIHISKFFAFSRAPDLKKFCLTHLTNIRPDFVIVSGDLTDAKYADTRGSKQFIEEWKLYQRTVNDCKQAYDTTWFDIKGNHDAFDVPGDFDKRNLFRKYSEQGWTHPSSYSFTHVKPYGNYTVIAMDAAPIPGPRRPFNFFGYMNKERRMKLQDLSQQAMNSSNMTLWFGHYTTSLIVDAEENNIRNLMKDAAYYLCGHLHTLNGLLTRMYTRHNTGTIELELGDWRDNRLYRVLAIDNDMLSFTDVKYGEWPVVLITNPKDALFTSSKEPTYRMKNSTYIRILVFSTAKIQSVDVHIDDKWIGLAHHVRGPLYALKWNPASYLHGLHTIKVTVQDSVNMLKTVKQDFSLDGTVTSFPFLAKMVLTNNIYNLTQCIFWMLILIYIVLLLMLRLLNNIQVMFIQGQNVITRNVGHFINIWLLRLWLVTKIKSLYWLFTLFTLYVAIGPWFIADVLEGEVGVLFVWGLYVKGTLLPGCLAYLYGIFHIVLFNIPLLLMTGYIIHYTRQMSQKHHIPRFHKLKHIYIPFLSLVIVNTLIAITEFPAAYGSKAMILGPVRTGSIFVSFVAYHLAQKHALAIPAFHKVDKD</sequence>
<feature type="domain" description="TMEM62 C-terminal" evidence="5">
    <location>
        <begin position="423"/>
        <end position="563"/>
    </location>
</feature>
<feature type="domain" description="TMEM62 Ig-like" evidence="4">
    <location>
        <begin position="300"/>
        <end position="401"/>
    </location>
</feature>
<gene>
    <name evidence="6" type="ORF">MCOR_18685</name>
</gene>
<dbReference type="PANTHER" id="PTHR14795">
    <property type="entry name" value="HELICASE RELATED"/>
    <property type="match status" value="1"/>
</dbReference>
<dbReference type="GO" id="GO:0016787">
    <property type="term" value="F:hydrolase activity"/>
    <property type="evidence" value="ECO:0007669"/>
    <property type="project" value="InterPro"/>
</dbReference>
<evidence type="ECO:0000256" key="1">
    <source>
        <dbReference type="SAM" id="Phobius"/>
    </source>
</evidence>
<evidence type="ECO:0000313" key="7">
    <source>
        <dbReference type="Proteomes" id="UP000507470"/>
    </source>
</evidence>
<dbReference type="InterPro" id="IPR056230">
    <property type="entry name" value="TMEM62_C"/>
</dbReference>
<dbReference type="InterPro" id="IPR056229">
    <property type="entry name" value="Ig_TMM62"/>
</dbReference>
<evidence type="ECO:0000259" key="5">
    <source>
        <dbReference type="Pfam" id="PF24394"/>
    </source>
</evidence>
<keyword evidence="1" id="KW-0472">Membrane</keyword>
<dbReference type="AlphaFoldDB" id="A0A6J8BG09"/>
<protein>
    <submittedName>
        <fullName evidence="6">Transmembrane protein 62</fullName>
    </submittedName>
</protein>
<dbReference type="Pfam" id="PF24384">
    <property type="entry name" value="Ig_TMM62"/>
    <property type="match status" value="1"/>
</dbReference>
<dbReference type="Gene3D" id="3.60.21.10">
    <property type="match status" value="1"/>
</dbReference>
<dbReference type="OrthoDB" id="27234at2759"/>
<evidence type="ECO:0000313" key="6">
    <source>
        <dbReference type="EMBL" id="CAC5382895.1"/>
    </source>
</evidence>
<reference evidence="6 7" key="1">
    <citation type="submission" date="2020-06" db="EMBL/GenBank/DDBJ databases">
        <authorList>
            <person name="Li R."/>
            <person name="Bekaert M."/>
        </authorList>
    </citation>
    <scope>NUCLEOTIDE SEQUENCE [LARGE SCALE GENOMIC DNA]</scope>
    <source>
        <strain evidence="7">wild</strain>
    </source>
</reference>
<feature type="transmembrane region" description="Helical" evidence="1">
    <location>
        <begin position="481"/>
        <end position="500"/>
    </location>
</feature>
<dbReference type="PANTHER" id="PTHR14795:SF0">
    <property type="entry name" value="TRANSMEMBRANE PROTEIN 62"/>
    <property type="match status" value="1"/>
</dbReference>
<feature type="domain" description="Calcineurin-like phosphoesterase" evidence="3">
    <location>
        <begin position="44"/>
        <end position="251"/>
    </location>
</feature>
<keyword evidence="1" id="KW-1133">Transmembrane helix</keyword>
<keyword evidence="2" id="KW-0732">Signal</keyword>
<dbReference type="Pfam" id="PF24394">
    <property type="entry name" value="TMEM62_C"/>
    <property type="match status" value="1"/>
</dbReference>
<dbReference type="Pfam" id="PF00149">
    <property type="entry name" value="Metallophos"/>
    <property type="match status" value="1"/>
</dbReference>
<feature type="transmembrane region" description="Helical" evidence="1">
    <location>
        <begin position="571"/>
        <end position="594"/>
    </location>
</feature>
<evidence type="ECO:0000259" key="4">
    <source>
        <dbReference type="Pfam" id="PF24384"/>
    </source>
</evidence>
<dbReference type="InterPro" id="IPR004843">
    <property type="entry name" value="Calcineurin-like_PHP"/>
</dbReference>
<keyword evidence="1 6" id="KW-0812">Transmembrane</keyword>
<feature type="chain" id="PRO_5026824241" evidence="2">
    <location>
        <begin position="24"/>
        <end position="635"/>
    </location>
</feature>
<organism evidence="6 7">
    <name type="scientific">Mytilus coruscus</name>
    <name type="common">Sea mussel</name>
    <dbReference type="NCBI Taxonomy" id="42192"/>
    <lineage>
        <taxon>Eukaryota</taxon>
        <taxon>Metazoa</taxon>
        <taxon>Spiralia</taxon>
        <taxon>Lophotrochozoa</taxon>
        <taxon>Mollusca</taxon>
        <taxon>Bivalvia</taxon>
        <taxon>Autobranchia</taxon>
        <taxon>Pteriomorphia</taxon>
        <taxon>Mytilida</taxon>
        <taxon>Mytiloidea</taxon>
        <taxon>Mytilidae</taxon>
        <taxon>Mytilinae</taxon>
        <taxon>Mytilus</taxon>
    </lineage>
</organism>
<dbReference type="SUPFAM" id="SSF56300">
    <property type="entry name" value="Metallo-dependent phosphatases"/>
    <property type="match status" value="1"/>
</dbReference>
<accession>A0A6J8BG09</accession>
<evidence type="ECO:0000256" key="2">
    <source>
        <dbReference type="SAM" id="SignalP"/>
    </source>
</evidence>
<keyword evidence="7" id="KW-1185">Reference proteome</keyword>
<evidence type="ECO:0000259" key="3">
    <source>
        <dbReference type="Pfam" id="PF00149"/>
    </source>
</evidence>
<dbReference type="InterPro" id="IPR029052">
    <property type="entry name" value="Metallo-depent_PP-like"/>
</dbReference>